<feature type="non-terminal residue" evidence="2">
    <location>
        <position position="110"/>
    </location>
</feature>
<name>A0A3Q0J7N2_DIACI</name>
<dbReference type="Proteomes" id="UP000079169">
    <property type="component" value="Unplaced"/>
</dbReference>
<organism evidence="1 2">
    <name type="scientific">Diaphorina citri</name>
    <name type="common">Asian citrus psyllid</name>
    <dbReference type="NCBI Taxonomy" id="121845"/>
    <lineage>
        <taxon>Eukaryota</taxon>
        <taxon>Metazoa</taxon>
        <taxon>Ecdysozoa</taxon>
        <taxon>Arthropoda</taxon>
        <taxon>Hexapoda</taxon>
        <taxon>Insecta</taxon>
        <taxon>Pterygota</taxon>
        <taxon>Neoptera</taxon>
        <taxon>Paraneoptera</taxon>
        <taxon>Hemiptera</taxon>
        <taxon>Sternorrhyncha</taxon>
        <taxon>Psylloidea</taxon>
        <taxon>Psyllidae</taxon>
        <taxon>Diaphorininae</taxon>
        <taxon>Diaphorina</taxon>
    </lineage>
</organism>
<evidence type="ECO:0000313" key="2">
    <source>
        <dbReference type="RefSeq" id="XP_026684487.1"/>
    </source>
</evidence>
<dbReference type="PaxDb" id="121845-A0A3Q0J7N2"/>
<accession>A0A3Q0J7N2</accession>
<dbReference type="AlphaFoldDB" id="A0A3Q0J7N2"/>
<sequence>MPSYKPLFLCETTIPFCVKPPFIGMLIHVSRDAAAELSTLKACPTEVYEALALLATDVKGFNNPSTWTNTQVTAVGCVLNGLTNLEQIPAKAMEGLTSSIVACLNPTVLQ</sequence>
<protein>
    <submittedName>
        <fullName evidence="2">Uncharacterized protein LOC113470320</fullName>
    </submittedName>
</protein>
<gene>
    <name evidence="2" type="primary">LOC113470320</name>
</gene>
<keyword evidence="1" id="KW-1185">Reference proteome</keyword>
<dbReference type="RefSeq" id="XP_026684487.1">
    <property type="nucleotide sequence ID" value="XM_026828686.1"/>
</dbReference>
<evidence type="ECO:0000313" key="1">
    <source>
        <dbReference type="Proteomes" id="UP000079169"/>
    </source>
</evidence>
<dbReference type="KEGG" id="dci:113470320"/>
<reference evidence="2" key="1">
    <citation type="submission" date="2025-08" db="UniProtKB">
        <authorList>
            <consortium name="RefSeq"/>
        </authorList>
    </citation>
    <scope>IDENTIFICATION</scope>
</reference>
<proteinExistence type="predicted"/>
<dbReference type="GeneID" id="113470320"/>